<accession>A0A8J7ADM1</accession>
<reference evidence="1" key="1">
    <citation type="submission" date="2020-10" db="EMBL/GenBank/DDBJ databases">
        <authorList>
            <person name="Castelo-Branco R."/>
            <person name="Eusebio N."/>
            <person name="Adriana R."/>
            <person name="Vieira A."/>
            <person name="Brugerolle De Fraissinette N."/>
            <person name="Rezende De Castro R."/>
            <person name="Schneider M.P."/>
            <person name="Vasconcelos V."/>
            <person name="Leao P.N."/>
        </authorList>
    </citation>
    <scope>NUCLEOTIDE SEQUENCE</scope>
    <source>
        <strain evidence="1">LEGE 07310</strain>
    </source>
</reference>
<dbReference type="AlphaFoldDB" id="A0A8J7ADM1"/>
<proteinExistence type="predicted"/>
<dbReference type="EMBL" id="JADEXG010000025">
    <property type="protein sequence ID" value="MBE9078011.1"/>
    <property type="molecule type" value="Genomic_DNA"/>
</dbReference>
<evidence type="ECO:0000313" key="2">
    <source>
        <dbReference type="Proteomes" id="UP000636505"/>
    </source>
</evidence>
<comment type="caution">
    <text evidence="1">The sequence shown here is derived from an EMBL/GenBank/DDBJ whole genome shotgun (WGS) entry which is preliminary data.</text>
</comment>
<evidence type="ECO:0000313" key="1">
    <source>
        <dbReference type="EMBL" id="MBE9078011.1"/>
    </source>
</evidence>
<sequence length="1017" mass="111982">MSGRHSLKQTSDAAIAPLIPALQAAVQSPGAPPELQVRLRGNILHVLYQSAVPLERNRTLLALVRSLLEDETREQLAKEFPQIYQIYVYNRQPQQAQPTWTAPLYLNRLERHLEQLVGDADRPGDPDKADDSFSAIVLSNLSLARQGNPDAIARYLSEILSTLDVGVRVSARVIPSRAKRVQTITASDDEDDLVGLDPSPDLISRLKISCEASYSPDPLMIAEPVAERLRGLQLTQFQDAVITIHVRGETASDWRLRVDLTPPTEMLREWARWGDLAALERLTNQTLAEWKQTAELELKDTTLHVVCHRSSNFGPKPIPERDPEQSPPVAALADLLQQLAPQGLHRAMLYGPASDRINPDWLKCLVLPAEQHPALAKDTLELARRGDLSAIAYCLTRHLNPDLDEQLATGGIRVQLLLKQGLLHVMTDGPVCPPKQGVVPLVTEYVEEFRWPHLEGLRIYGRRAGQTQPIWSYGSDFKQRQRLVPEAAPEFAASDVYLGDLIAPVEAEPLRPEVTGRDLQAALWRLLRQAAEEIQQALQQTQLFTPAETASGVSIPLPKALRMKPATAIAWGTIGLLLTLQIDWTLARLLRPTAAAVKIQSAPRLAERPKAGTSKTAADEVADGFLAKPAGSNVTSSAIDDAELIYSPQQGFISTSALLAESPFPNFNSKQLNEKLALYSQRVAESGPPDVLVIGSSRALRGVDPAALRQALARVGNDDISVFNFGVNGATAQVVDLVIRQLIPPEQLPRLVIWADGARAFNSGREDITFNSIAVSEGYQELQAGLLAKPAADSAKIEPLLGIARQVTRRYQQVDQSLSQALGQLAATYGQRQAAKALLNEAYAVSTAGLSATPEIDPEAPGELLTGLPSETSMIDFDGFLPLSIRFNPATYYQEYVRVSGAYDSDYKAFRLEGKQSAALEQLLDYAQTQQLPIVFVNTPLTDEYLDPIRSEAEQSFNRYMFNVAGSTSGFLYRDLGQVWTQRYEYFSDPSHLNRYGAYQVSNQLAQDPLIPWPSSE</sequence>
<protein>
    <submittedName>
        <fullName evidence="1">SGNH/GDSL hydrolase family protein</fullName>
    </submittedName>
</protein>
<dbReference type="SUPFAM" id="SSF52266">
    <property type="entry name" value="SGNH hydrolase"/>
    <property type="match status" value="1"/>
</dbReference>
<dbReference type="GO" id="GO:0016787">
    <property type="term" value="F:hydrolase activity"/>
    <property type="evidence" value="ECO:0007669"/>
    <property type="project" value="UniProtKB-KW"/>
</dbReference>
<dbReference type="CDD" id="cd00229">
    <property type="entry name" value="SGNH_hydrolase"/>
    <property type="match status" value="1"/>
</dbReference>
<keyword evidence="2" id="KW-1185">Reference proteome</keyword>
<gene>
    <name evidence="1" type="ORF">IQ241_12025</name>
</gene>
<name>A0A8J7ADM1_9CYAN</name>
<organism evidence="1 2">
    <name type="scientific">Vasconcelosia minhoensis LEGE 07310</name>
    <dbReference type="NCBI Taxonomy" id="915328"/>
    <lineage>
        <taxon>Bacteria</taxon>
        <taxon>Bacillati</taxon>
        <taxon>Cyanobacteriota</taxon>
        <taxon>Cyanophyceae</taxon>
        <taxon>Nodosilineales</taxon>
        <taxon>Cymatolegaceae</taxon>
        <taxon>Vasconcelosia</taxon>
        <taxon>Vasconcelosia minhoensis</taxon>
    </lineage>
</organism>
<dbReference type="RefSeq" id="WP_193907409.1">
    <property type="nucleotide sequence ID" value="NZ_JADEXG010000025.1"/>
</dbReference>
<keyword evidence="1" id="KW-0378">Hydrolase</keyword>
<dbReference type="Proteomes" id="UP000636505">
    <property type="component" value="Unassembled WGS sequence"/>
</dbReference>